<accession>A0A8J2JI02</accession>
<dbReference type="AlphaFoldDB" id="A0A8J2JI02"/>
<organism evidence="1 2">
    <name type="scientific">Allacma fusca</name>
    <dbReference type="NCBI Taxonomy" id="39272"/>
    <lineage>
        <taxon>Eukaryota</taxon>
        <taxon>Metazoa</taxon>
        <taxon>Ecdysozoa</taxon>
        <taxon>Arthropoda</taxon>
        <taxon>Hexapoda</taxon>
        <taxon>Collembola</taxon>
        <taxon>Symphypleona</taxon>
        <taxon>Sminthuridae</taxon>
        <taxon>Allacma</taxon>
    </lineage>
</organism>
<feature type="non-terminal residue" evidence="1">
    <location>
        <position position="76"/>
    </location>
</feature>
<dbReference type="Proteomes" id="UP000708208">
    <property type="component" value="Unassembled WGS sequence"/>
</dbReference>
<comment type="caution">
    <text evidence="1">The sequence shown here is derived from an EMBL/GenBank/DDBJ whole genome shotgun (WGS) entry which is preliminary data.</text>
</comment>
<protein>
    <recommendedName>
        <fullName evidence="3">Reverse transcriptase</fullName>
    </recommendedName>
</protein>
<sequence>MERLVDRHLRTHRLMKKLRLIHQFAYMKAGSTVAALHRIIIQAESALEHKEYALGAFVDVEGAFNNLLLEAFGDAL</sequence>
<evidence type="ECO:0000313" key="2">
    <source>
        <dbReference type="Proteomes" id="UP000708208"/>
    </source>
</evidence>
<name>A0A8J2JI02_9HEXA</name>
<evidence type="ECO:0008006" key="3">
    <source>
        <dbReference type="Google" id="ProtNLM"/>
    </source>
</evidence>
<proteinExistence type="predicted"/>
<keyword evidence="2" id="KW-1185">Reference proteome</keyword>
<reference evidence="1" key="1">
    <citation type="submission" date="2021-06" db="EMBL/GenBank/DDBJ databases">
        <authorList>
            <person name="Hodson N. C."/>
            <person name="Mongue J. A."/>
            <person name="Jaron S. K."/>
        </authorList>
    </citation>
    <scope>NUCLEOTIDE SEQUENCE</scope>
</reference>
<gene>
    <name evidence="1" type="ORF">AFUS01_LOCUS7912</name>
</gene>
<dbReference type="EMBL" id="CAJVCH010054039">
    <property type="protein sequence ID" value="CAG7718527.1"/>
    <property type="molecule type" value="Genomic_DNA"/>
</dbReference>
<evidence type="ECO:0000313" key="1">
    <source>
        <dbReference type="EMBL" id="CAG7718527.1"/>
    </source>
</evidence>
<dbReference type="OrthoDB" id="8063979at2759"/>